<dbReference type="OrthoDB" id="1022638at2759"/>
<accession>A0A6A5UZ32</accession>
<dbReference type="Proteomes" id="UP000800036">
    <property type="component" value="Unassembled WGS sequence"/>
</dbReference>
<evidence type="ECO:0008006" key="4">
    <source>
        <dbReference type="Google" id="ProtNLM"/>
    </source>
</evidence>
<name>A0A6A5UZ32_9PLEO</name>
<evidence type="ECO:0000313" key="2">
    <source>
        <dbReference type="EMBL" id="KAF1970423.1"/>
    </source>
</evidence>
<evidence type="ECO:0000256" key="1">
    <source>
        <dbReference type="SAM" id="MobiDB-lite"/>
    </source>
</evidence>
<reference evidence="2" key="1">
    <citation type="journal article" date="2020" name="Stud. Mycol.">
        <title>101 Dothideomycetes genomes: a test case for predicting lifestyles and emergence of pathogens.</title>
        <authorList>
            <person name="Haridas S."/>
            <person name="Albert R."/>
            <person name="Binder M."/>
            <person name="Bloem J."/>
            <person name="Labutti K."/>
            <person name="Salamov A."/>
            <person name="Andreopoulos B."/>
            <person name="Baker S."/>
            <person name="Barry K."/>
            <person name="Bills G."/>
            <person name="Bluhm B."/>
            <person name="Cannon C."/>
            <person name="Castanera R."/>
            <person name="Culley D."/>
            <person name="Daum C."/>
            <person name="Ezra D."/>
            <person name="Gonzalez J."/>
            <person name="Henrissat B."/>
            <person name="Kuo A."/>
            <person name="Liang C."/>
            <person name="Lipzen A."/>
            <person name="Lutzoni F."/>
            <person name="Magnuson J."/>
            <person name="Mondo S."/>
            <person name="Nolan M."/>
            <person name="Ohm R."/>
            <person name="Pangilinan J."/>
            <person name="Park H.-J."/>
            <person name="Ramirez L."/>
            <person name="Alfaro M."/>
            <person name="Sun H."/>
            <person name="Tritt A."/>
            <person name="Yoshinaga Y."/>
            <person name="Zwiers L.-H."/>
            <person name="Turgeon B."/>
            <person name="Goodwin S."/>
            <person name="Spatafora J."/>
            <person name="Crous P."/>
            <person name="Grigoriev I."/>
        </authorList>
    </citation>
    <scope>NUCLEOTIDE SEQUENCE</scope>
    <source>
        <strain evidence="2">CBS 107.79</strain>
    </source>
</reference>
<evidence type="ECO:0000313" key="3">
    <source>
        <dbReference type="Proteomes" id="UP000800036"/>
    </source>
</evidence>
<organism evidence="2 3">
    <name type="scientific">Bimuria novae-zelandiae CBS 107.79</name>
    <dbReference type="NCBI Taxonomy" id="1447943"/>
    <lineage>
        <taxon>Eukaryota</taxon>
        <taxon>Fungi</taxon>
        <taxon>Dikarya</taxon>
        <taxon>Ascomycota</taxon>
        <taxon>Pezizomycotina</taxon>
        <taxon>Dothideomycetes</taxon>
        <taxon>Pleosporomycetidae</taxon>
        <taxon>Pleosporales</taxon>
        <taxon>Massarineae</taxon>
        <taxon>Didymosphaeriaceae</taxon>
        <taxon>Bimuria</taxon>
    </lineage>
</organism>
<protein>
    <recommendedName>
        <fullName evidence="4">BTB domain-containing protein</fullName>
    </recommendedName>
</protein>
<sequence>MIRVITKHDGEHGNDNVEIDHGDKHTIKHEHLTRHPNNENQHDEQSEYWIQRDLLRSSSSFFKAATKDKWDALRDSKHTVTITFDPVLSEAYIHWLHHCTICWLWDDDTVPDKDDYPYLAKLYVMGEDLMDTTFKNALLDTFSAVATSGYYYPTGEAVATIYSGTPANSAARRLLVDMCASRARDHPSWQDSFDNFPREALLDMLKETTQLREPSDDIPWQTEEEMKNTYHE</sequence>
<feature type="region of interest" description="Disordered" evidence="1">
    <location>
        <begin position="212"/>
        <end position="232"/>
    </location>
</feature>
<gene>
    <name evidence="2" type="ORF">BU23DRAFT_650031</name>
</gene>
<dbReference type="AlphaFoldDB" id="A0A6A5UZ32"/>
<dbReference type="EMBL" id="ML976701">
    <property type="protein sequence ID" value="KAF1970423.1"/>
    <property type="molecule type" value="Genomic_DNA"/>
</dbReference>
<keyword evidence="3" id="KW-1185">Reference proteome</keyword>
<proteinExistence type="predicted"/>
<feature type="region of interest" description="Disordered" evidence="1">
    <location>
        <begin position="1"/>
        <end position="21"/>
    </location>
</feature>